<evidence type="ECO:0000256" key="1">
    <source>
        <dbReference type="ARBA" id="ARBA00009437"/>
    </source>
</evidence>
<dbReference type="SUPFAM" id="SSF46785">
    <property type="entry name" value="Winged helix' DNA-binding domain"/>
    <property type="match status" value="1"/>
</dbReference>
<evidence type="ECO:0000313" key="8">
    <source>
        <dbReference type="Proteomes" id="UP001229025"/>
    </source>
</evidence>
<dbReference type="SUPFAM" id="SSF53850">
    <property type="entry name" value="Periplasmic binding protein-like II"/>
    <property type="match status" value="1"/>
</dbReference>
<keyword evidence="2" id="KW-0805">Transcription regulation</keyword>
<keyword evidence="3" id="KW-0238">DNA-binding</keyword>
<evidence type="ECO:0000256" key="4">
    <source>
        <dbReference type="ARBA" id="ARBA00023163"/>
    </source>
</evidence>
<dbReference type="Pfam" id="PF00126">
    <property type="entry name" value="HTH_1"/>
    <property type="match status" value="1"/>
</dbReference>
<feature type="compositionally biased region" description="Basic and acidic residues" evidence="5">
    <location>
        <begin position="363"/>
        <end position="372"/>
    </location>
</feature>
<dbReference type="InterPro" id="IPR036390">
    <property type="entry name" value="WH_DNA-bd_sf"/>
</dbReference>
<feature type="domain" description="HTH lysR-type" evidence="6">
    <location>
        <begin position="8"/>
        <end position="65"/>
    </location>
</feature>
<evidence type="ECO:0000256" key="3">
    <source>
        <dbReference type="ARBA" id="ARBA00023125"/>
    </source>
</evidence>
<accession>A0ABT6US27</accession>
<dbReference type="PROSITE" id="PS50931">
    <property type="entry name" value="HTH_LYSR"/>
    <property type="match status" value="1"/>
</dbReference>
<protein>
    <submittedName>
        <fullName evidence="7">LysR family transcriptional regulator</fullName>
    </submittedName>
</protein>
<dbReference type="CDD" id="cd05466">
    <property type="entry name" value="PBP2_LTTR_substrate"/>
    <property type="match status" value="1"/>
</dbReference>
<dbReference type="InterPro" id="IPR005119">
    <property type="entry name" value="LysR_subst-bd"/>
</dbReference>
<dbReference type="Gene3D" id="1.10.10.10">
    <property type="entry name" value="Winged helix-like DNA-binding domain superfamily/Winged helix DNA-binding domain"/>
    <property type="match status" value="1"/>
</dbReference>
<evidence type="ECO:0000313" key="7">
    <source>
        <dbReference type="EMBL" id="MDI5884878.1"/>
    </source>
</evidence>
<keyword evidence="8" id="KW-1185">Reference proteome</keyword>
<dbReference type="PANTHER" id="PTHR30126">
    <property type="entry name" value="HTH-TYPE TRANSCRIPTIONAL REGULATOR"/>
    <property type="match status" value="1"/>
</dbReference>
<comment type="caution">
    <text evidence="7">The sequence shown here is derived from an EMBL/GenBank/DDBJ whole genome shotgun (WGS) entry which is preliminary data.</text>
</comment>
<comment type="similarity">
    <text evidence="1">Belongs to the LysR transcriptional regulatory family.</text>
</comment>
<reference evidence="7 8" key="1">
    <citation type="submission" date="2023-04" db="EMBL/GenBank/DDBJ databases">
        <authorList>
            <person name="Otstavnykh N."/>
            <person name="Seitkalieva A."/>
            <person name="Bystritskaya E."/>
        </authorList>
    </citation>
    <scope>NUCLEOTIDE SEQUENCE [LARGE SCALE GENOMIC DNA]</scope>
    <source>
        <strain evidence="7 8">NRIC 0815</strain>
    </source>
</reference>
<reference evidence="8" key="2">
    <citation type="submission" date="2023-07" db="EMBL/GenBank/DDBJ databases">
        <title>Genome-based characterization of strain KMM 296 and proposal for reclassification of Cobetia litoralis and Cobetia pacifica, and emended description of the species Cobetia amphilecti and Cobetia marina.</title>
        <authorList>
            <person name="Balabanova L."/>
            <person name="Nedashkovskaya O."/>
        </authorList>
    </citation>
    <scope>NUCLEOTIDE SEQUENCE [LARGE SCALE GENOMIC DNA]</scope>
    <source>
        <strain evidence="8">NRIC 0815</strain>
    </source>
</reference>
<dbReference type="RefSeq" id="WP_284726958.1">
    <property type="nucleotide sequence ID" value="NZ_JASCSA010000008.1"/>
</dbReference>
<dbReference type="Pfam" id="PF03466">
    <property type="entry name" value="LysR_substrate"/>
    <property type="match status" value="1"/>
</dbReference>
<organism evidence="7 8">
    <name type="scientific">Cobetia amphilecti</name>
    <dbReference type="NCBI Taxonomy" id="1055104"/>
    <lineage>
        <taxon>Bacteria</taxon>
        <taxon>Pseudomonadati</taxon>
        <taxon>Pseudomonadota</taxon>
        <taxon>Gammaproteobacteria</taxon>
        <taxon>Oceanospirillales</taxon>
        <taxon>Halomonadaceae</taxon>
        <taxon>Cobetia</taxon>
    </lineage>
</organism>
<dbReference type="PANTHER" id="PTHR30126:SF40">
    <property type="entry name" value="HTH-TYPE TRANSCRIPTIONAL REGULATOR GLTR"/>
    <property type="match status" value="1"/>
</dbReference>
<dbReference type="EMBL" id="JASCSA010000008">
    <property type="protein sequence ID" value="MDI5884878.1"/>
    <property type="molecule type" value="Genomic_DNA"/>
</dbReference>
<proteinExistence type="inferred from homology"/>
<dbReference type="Proteomes" id="UP001229025">
    <property type="component" value="Unassembled WGS sequence"/>
</dbReference>
<feature type="region of interest" description="Disordered" evidence="5">
    <location>
        <begin position="340"/>
        <end position="372"/>
    </location>
</feature>
<keyword evidence="4" id="KW-0804">Transcription</keyword>
<dbReference type="Gene3D" id="3.40.190.290">
    <property type="match status" value="1"/>
</dbReference>
<dbReference type="PRINTS" id="PR00039">
    <property type="entry name" value="HTHLYSR"/>
</dbReference>
<dbReference type="InterPro" id="IPR000847">
    <property type="entry name" value="LysR_HTH_N"/>
</dbReference>
<dbReference type="InterPro" id="IPR036388">
    <property type="entry name" value="WH-like_DNA-bd_sf"/>
</dbReference>
<evidence type="ECO:0000259" key="6">
    <source>
        <dbReference type="PROSITE" id="PS50931"/>
    </source>
</evidence>
<name>A0ABT6US27_9GAMM</name>
<evidence type="ECO:0000256" key="2">
    <source>
        <dbReference type="ARBA" id="ARBA00023015"/>
    </source>
</evidence>
<feature type="compositionally biased region" description="Low complexity" evidence="5">
    <location>
        <begin position="340"/>
        <end position="360"/>
    </location>
</feature>
<evidence type="ECO:0000256" key="5">
    <source>
        <dbReference type="SAM" id="MobiDB-lite"/>
    </source>
</evidence>
<gene>
    <name evidence="7" type="ORF">QLT01_10990</name>
</gene>
<sequence>MRPIHDTLDWNLLRTFIVIVQEESVSRAAARLYLSQPAVSLSLKRLEERLGQRLIERDSHSFRVTGAGQVVYREAVEIYANVARLASEVGNSHTEISGHVSLLFITGIECRFLDSVFARFHRCFPQVTFSIQEMSSHEVQQGLLQRQGALGICLAQQTPEQLMSQVLARQNYRYFCGRMHPLFGQQNLPMDALRNERYVSFGSEQLDGVLSPLAMFRAREGVQGPVIGQSSSLQEIRRMVLAGWGIGCMPEHIVRREVAEGELWPLPPYGGVADIDLHLMWHREARFSAAESTFVNFMHNALAKVPLEERLHRGLEMQPAAASAAADGVPASLDPLAAVHADLAPDAAQPGAAQPGAAQPESGDDKSTGETV</sequence>